<evidence type="ECO:0008006" key="4">
    <source>
        <dbReference type="Google" id="ProtNLM"/>
    </source>
</evidence>
<feature type="transmembrane region" description="Helical" evidence="1">
    <location>
        <begin position="108"/>
        <end position="134"/>
    </location>
</feature>
<protein>
    <recommendedName>
        <fullName evidence="4">Peptidase M50 domain-containing protein</fullName>
    </recommendedName>
</protein>
<comment type="caution">
    <text evidence="2">The sequence shown here is derived from an EMBL/GenBank/DDBJ whole genome shotgun (WGS) entry which is preliminary data.</text>
</comment>
<keyword evidence="1" id="KW-1133">Transmembrane helix</keyword>
<keyword evidence="3" id="KW-1185">Reference proteome</keyword>
<feature type="transmembrane region" description="Helical" evidence="1">
    <location>
        <begin position="141"/>
        <end position="165"/>
    </location>
</feature>
<accession>A0ABT3P2A8</accession>
<keyword evidence="1" id="KW-0472">Membrane</keyword>
<dbReference type="EMBL" id="JAPFRD010000001">
    <property type="protein sequence ID" value="MCW8106887.1"/>
    <property type="molecule type" value="Genomic_DNA"/>
</dbReference>
<organism evidence="2 3">
    <name type="scientific">Alteromonas aquimaris</name>
    <dbReference type="NCBI Taxonomy" id="2998417"/>
    <lineage>
        <taxon>Bacteria</taxon>
        <taxon>Pseudomonadati</taxon>
        <taxon>Pseudomonadota</taxon>
        <taxon>Gammaproteobacteria</taxon>
        <taxon>Alteromonadales</taxon>
        <taxon>Alteromonadaceae</taxon>
        <taxon>Alteromonas/Salinimonas group</taxon>
        <taxon>Alteromonas</taxon>
    </lineage>
</organism>
<name>A0ABT3P2A8_9ALTE</name>
<keyword evidence="1" id="KW-0812">Transmembrane</keyword>
<evidence type="ECO:0000313" key="2">
    <source>
        <dbReference type="EMBL" id="MCW8106887.1"/>
    </source>
</evidence>
<proteinExistence type="predicted"/>
<dbReference type="Proteomes" id="UP001142810">
    <property type="component" value="Unassembled WGS sequence"/>
</dbReference>
<dbReference type="RefSeq" id="WP_265615594.1">
    <property type="nucleotide sequence ID" value="NZ_JAPFRD010000001.1"/>
</dbReference>
<sequence>MFKKILLLASLLFFYFLASVLIHEAGHAYTGVVFGLGTPIINIWPGIELFPSFGATVSTTAWPGSSVAYVSFMPETPRFVIEFPEFSQSLKLTPELKVVTQSTSQEDAFLPIVGLMGSGTTYLASLFCTLYLYFEKPKGVYRALAACGTFLFYDILCYTVFPVFFEMPHLIFMGGIHPEPIICLVNIGFSYEIAVALVLGICAAQIVALCYLSKKEGLFKLKRT</sequence>
<feature type="transmembrane region" description="Helical" evidence="1">
    <location>
        <begin position="193"/>
        <end position="213"/>
    </location>
</feature>
<gene>
    <name evidence="2" type="ORF">OPS25_00030</name>
</gene>
<evidence type="ECO:0000256" key="1">
    <source>
        <dbReference type="SAM" id="Phobius"/>
    </source>
</evidence>
<evidence type="ECO:0000313" key="3">
    <source>
        <dbReference type="Proteomes" id="UP001142810"/>
    </source>
</evidence>
<reference evidence="2" key="1">
    <citation type="submission" date="2022-11" db="EMBL/GenBank/DDBJ databases">
        <title>Alteromonas sp. nov., isolated from sea water of the Qingdao.</title>
        <authorList>
            <person name="Wang Q."/>
        </authorList>
    </citation>
    <scope>NUCLEOTIDE SEQUENCE</scope>
    <source>
        <strain evidence="2">ASW11-7</strain>
    </source>
</reference>